<keyword evidence="4" id="KW-1185">Reference proteome</keyword>
<reference evidence="3 4" key="1">
    <citation type="submission" date="2023-09" db="EMBL/GenBank/DDBJ databases">
        <title>Demequina sp. a novel bacteria isolated from Capsicum annuum.</title>
        <authorList>
            <person name="Humaira Z."/>
            <person name="Lee J."/>
            <person name="Cho D."/>
        </authorList>
    </citation>
    <scope>NUCLEOTIDE SEQUENCE</scope>
    <source>
        <strain evidence="2 4">OYTSA14</strain>
        <strain evidence="3">PMTSA13</strain>
    </source>
</reference>
<proteinExistence type="predicted"/>
<name>A0AA96JE43_9MICO</name>
<dbReference type="Proteomes" id="UP001303408">
    <property type="component" value="Chromosome"/>
</dbReference>
<dbReference type="AlphaFoldDB" id="A0AA96JE43"/>
<organism evidence="3">
    <name type="scientific">Demequina capsici</name>
    <dbReference type="NCBI Taxonomy" id="3075620"/>
    <lineage>
        <taxon>Bacteria</taxon>
        <taxon>Bacillati</taxon>
        <taxon>Actinomycetota</taxon>
        <taxon>Actinomycetes</taxon>
        <taxon>Micrococcales</taxon>
        <taxon>Demequinaceae</taxon>
        <taxon>Demequina</taxon>
    </lineage>
</organism>
<sequence>MKHFMGALGAFAVSTALILSGGSAMAASPRTTTMCDGTLPSGTYATVMATGDCAVAAYADITIMDDLVVAPGATFNADWAPSTIMIGGSVRAGAGSWLALGCTMAHGGCEDNPINVGPYAGEHSDITVHRGIVLSGVYNAALNGIEVWGNVVSTGGGAGLDVQGFIPFSLKDDVFHGNVVVNGLTTTWFGLIRSQVDGNVVFSDIMLADPDGNEIVADQIGGNLICHGSSPAPQFGDAVFSNPDPLNMVGGMAIGQCAAFPAES</sequence>
<protein>
    <recommendedName>
        <fullName evidence="5">Right handed beta helix domain-containing protein</fullName>
    </recommendedName>
</protein>
<dbReference type="EMBL" id="CP134879">
    <property type="protein sequence ID" value="WNM25890.1"/>
    <property type="molecule type" value="Genomic_DNA"/>
</dbReference>
<gene>
    <name evidence="2" type="ORF">RN606_06985</name>
    <name evidence="3" type="ORF">RN607_07195</name>
</gene>
<feature type="signal peptide" evidence="1">
    <location>
        <begin position="1"/>
        <end position="26"/>
    </location>
</feature>
<dbReference type="EMBL" id="CP134880">
    <property type="protein sequence ID" value="WNM28786.1"/>
    <property type="molecule type" value="Genomic_DNA"/>
</dbReference>
<evidence type="ECO:0008006" key="5">
    <source>
        <dbReference type="Google" id="ProtNLM"/>
    </source>
</evidence>
<dbReference type="RefSeq" id="WP_313501530.1">
    <property type="nucleotide sequence ID" value="NZ_CP134879.1"/>
</dbReference>
<evidence type="ECO:0000313" key="3">
    <source>
        <dbReference type="EMBL" id="WNM28786.1"/>
    </source>
</evidence>
<feature type="chain" id="PRO_5044705486" description="Right handed beta helix domain-containing protein" evidence="1">
    <location>
        <begin position="27"/>
        <end position="264"/>
    </location>
</feature>
<evidence type="ECO:0000256" key="1">
    <source>
        <dbReference type="SAM" id="SignalP"/>
    </source>
</evidence>
<accession>A0AA96J910</accession>
<evidence type="ECO:0000313" key="2">
    <source>
        <dbReference type="EMBL" id="WNM25890.1"/>
    </source>
</evidence>
<dbReference type="Proteomes" id="UP001304125">
    <property type="component" value="Chromosome"/>
</dbReference>
<accession>A0AA96JE43</accession>
<keyword evidence="1" id="KW-0732">Signal</keyword>
<evidence type="ECO:0000313" key="4">
    <source>
        <dbReference type="Proteomes" id="UP001304125"/>
    </source>
</evidence>
<dbReference type="KEGG" id="dcp:RN607_07195"/>